<dbReference type="Proteomes" id="UP000807825">
    <property type="component" value="Unassembled WGS sequence"/>
</dbReference>
<proteinExistence type="predicted"/>
<name>A0A9D6YZL8_9BACT</name>
<reference evidence="1" key="1">
    <citation type="submission" date="2020-07" db="EMBL/GenBank/DDBJ databases">
        <title>Huge and variable diversity of episymbiotic CPR bacteria and DPANN archaea in groundwater ecosystems.</title>
        <authorList>
            <person name="He C.Y."/>
            <person name="Keren R."/>
            <person name="Whittaker M."/>
            <person name="Farag I.F."/>
            <person name="Doudna J."/>
            <person name="Cate J.H.D."/>
            <person name="Banfield J.F."/>
        </authorList>
    </citation>
    <scope>NUCLEOTIDE SEQUENCE</scope>
    <source>
        <strain evidence="1">NC_groundwater_1664_Pr3_B-0.1um_52_9</strain>
    </source>
</reference>
<gene>
    <name evidence="1" type="ORF">HY912_05685</name>
</gene>
<dbReference type="EMBL" id="JACRDE010000164">
    <property type="protein sequence ID" value="MBI5248968.1"/>
    <property type="molecule type" value="Genomic_DNA"/>
</dbReference>
<dbReference type="AlphaFoldDB" id="A0A9D6YZL8"/>
<organism evidence="1 2">
    <name type="scientific">Desulfomonile tiedjei</name>
    <dbReference type="NCBI Taxonomy" id="2358"/>
    <lineage>
        <taxon>Bacteria</taxon>
        <taxon>Pseudomonadati</taxon>
        <taxon>Thermodesulfobacteriota</taxon>
        <taxon>Desulfomonilia</taxon>
        <taxon>Desulfomonilales</taxon>
        <taxon>Desulfomonilaceae</taxon>
        <taxon>Desulfomonile</taxon>
    </lineage>
</organism>
<sequence length="120" mass="13354">MSECSITSSDQAKNWPEGVISAKITMNPYILVMAGEEAEKRGMKLWELINIAIWEKLGEPSFDDLTEFAANLEIFDEDPKWKKRLKIVASHEVTVAEMKAEKALAMDPLKDIGDDGEGPG</sequence>
<evidence type="ECO:0000313" key="2">
    <source>
        <dbReference type="Proteomes" id="UP000807825"/>
    </source>
</evidence>
<evidence type="ECO:0000313" key="1">
    <source>
        <dbReference type="EMBL" id="MBI5248968.1"/>
    </source>
</evidence>
<accession>A0A9D6YZL8</accession>
<comment type="caution">
    <text evidence="1">The sequence shown here is derived from an EMBL/GenBank/DDBJ whole genome shotgun (WGS) entry which is preliminary data.</text>
</comment>
<protein>
    <submittedName>
        <fullName evidence="1">Uncharacterized protein</fullName>
    </submittedName>
</protein>